<feature type="transmembrane region" description="Helical" evidence="7">
    <location>
        <begin position="79"/>
        <end position="98"/>
    </location>
</feature>
<dbReference type="InterPro" id="IPR001958">
    <property type="entry name" value="Tet-R_TetA/multi-R_MdtG-like"/>
</dbReference>
<evidence type="ECO:0000256" key="1">
    <source>
        <dbReference type="ARBA" id="ARBA00004651"/>
    </source>
</evidence>
<feature type="transmembrane region" description="Helical" evidence="7">
    <location>
        <begin position="207"/>
        <end position="231"/>
    </location>
</feature>
<evidence type="ECO:0000313" key="9">
    <source>
        <dbReference type="EMBL" id="MFC7751321.1"/>
    </source>
</evidence>
<sequence>MPNWKLNLSVLWLGQFLVMSGMTMVVPFLSLYLQELGMNPETDNITFWAGIIFAGNFVTSFLFQPIWGSLADRHGRKIMLLRSGFGMAIIVLLMGFAQEAWHLLVLRILNGVVSGFVPASVSLMSTIAPRDKMGFALGTLQSGGVAGTILGPLFGGLLAESFGYRPIFYLTGGLLFIASTLAWVVVTEKFDKEKAMSKPKVSVWSGFRQVMSIPAMPALLTATFLIQFAMLSTMPILPLFVQMLHGKAEHLAFLAGFVGSIAGFSNMIASPLLGRLGDRIGSNRVLGFALAGAALASIPQAFVTEIWQLVLCRFALGMFMGGLIPSVNTLVRRFTPDGLEGRAYSFNTSALALGNMLGPTIGGSLAGWIGIRGVFVMGGVMLAANSAWVWRQLVWKRPSAAKGEG</sequence>
<dbReference type="InterPro" id="IPR020846">
    <property type="entry name" value="MFS_dom"/>
</dbReference>
<dbReference type="PANTHER" id="PTHR43414">
    <property type="entry name" value="MULTIDRUG RESISTANCE PROTEIN MDTG"/>
    <property type="match status" value="1"/>
</dbReference>
<evidence type="ECO:0000256" key="6">
    <source>
        <dbReference type="ARBA" id="ARBA00023136"/>
    </source>
</evidence>
<dbReference type="EMBL" id="JBHTGQ010000041">
    <property type="protein sequence ID" value="MFC7751321.1"/>
    <property type="molecule type" value="Genomic_DNA"/>
</dbReference>
<dbReference type="Gene3D" id="1.20.1250.20">
    <property type="entry name" value="MFS general substrate transporter like domains"/>
    <property type="match status" value="2"/>
</dbReference>
<feature type="transmembrane region" description="Helical" evidence="7">
    <location>
        <begin position="285"/>
        <end position="302"/>
    </location>
</feature>
<evidence type="ECO:0000256" key="3">
    <source>
        <dbReference type="ARBA" id="ARBA00022475"/>
    </source>
</evidence>
<feature type="transmembrane region" description="Helical" evidence="7">
    <location>
        <begin position="167"/>
        <end position="186"/>
    </location>
</feature>
<keyword evidence="2" id="KW-0813">Transport</keyword>
<keyword evidence="3" id="KW-1003">Cell membrane</keyword>
<comment type="caution">
    <text evidence="9">The sequence shown here is derived from an EMBL/GenBank/DDBJ whole genome shotgun (WGS) entry which is preliminary data.</text>
</comment>
<name>A0ABW2V5D0_9BACL</name>
<evidence type="ECO:0000313" key="10">
    <source>
        <dbReference type="Proteomes" id="UP001596528"/>
    </source>
</evidence>
<keyword evidence="4 7" id="KW-0812">Transmembrane</keyword>
<accession>A0ABW2V5D0</accession>
<evidence type="ECO:0000256" key="7">
    <source>
        <dbReference type="SAM" id="Phobius"/>
    </source>
</evidence>
<feature type="transmembrane region" description="Helical" evidence="7">
    <location>
        <begin position="12"/>
        <end position="33"/>
    </location>
</feature>
<dbReference type="RefSeq" id="WP_138788568.1">
    <property type="nucleotide sequence ID" value="NZ_JBHTGQ010000041.1"/>
</dbReference>
<dbReference type="PROSITE" id="PS50850">
    <property type="entry name" value="MFS"/>
    <property type="match status" value="1"/>
</dbReference>
<keyword evidence="10" id="KW-1185">Reference proteome</keyword>
<feature type="domain" description="Major facilitator superfamily (MFS) profile" evidence="8">
    <location>
        <begin position="7"/>
        <end position="397"/>
    </location>
</feature>
<keyword evidence="6 7" id="KW-0472">Membrane</keyword>
<feature type="transmembrane region" description="Helical" evidence="7">
    <location>
        <begin position="308"/>
        <end position="331"/>
    </location>
</feature>
<feature type="transmembrane region" description="Helical" evidence="7">
    <location>
        <begin position="368"/>
        <end position="390"/>
    </location>
</feature>
<dbReference type="SUPFAM" id="SSF103473">
    <property type="entry name" value="MFS general substrate transporter"/>
    <property type="match status" value="1"/>
</dbReference>
<keyword evidence="5 7" id="KW-1133">Transmembrane helix</keyword>
<proteinExistence type="predicted"/>
<dbReference type="Proteomes" id="UP001596528">
    <property type="component" value="Unassembled WGS sequence"/>
</dbReference>
<evidence type="ECO:0000256" key="4">
    <source>
        <dbReference type="ARBA" id="ARBA00022692"/>
    </source>
</evidence>
<feature type="transmembrane region" description="Helical" evidence="7">
    <location>
        <begin position="45"/>
        <end position="67"/>
    </location>
</feature>
<organism evidence="9 10">
    <name type="scientific">Paenibacillus thermoaerophilus</name>
    <dbReference type="NCBI Taxonomy" id="1215385"/>
    <lineage>
        <taxon>Bacteria</taxon>
        <taxon>Bacillati</taxon>
        <taxon>Bacillota</taxon>
        <taxon>Bacilli</taxon>
        <taxon>Bacillales</taxon>
        <taxon>Paenibacillaceae</taxon>
        <taxon>Paenibacillus</taxon>
    </lineage>
</organism>
<feature type="transmembrane region" description="Helical" evidence="7">
    <location>
        <begin position="104"/>
        <end position="123"/>
    </location>
</feature>
<dbReference type="InterPro" id="IPR011701">
    <property type="entry name" value="MFS"/>
</dbReference>
<protein>
    <submittedName>
        <fullName evidence="9">MFS transporter</fullName>
    </submittedName>
</protein>
<evidence type="ECO:0000256" key="2">
    <source>
        <dbReference type="ARBA" id="ARBA00022448"/>
    </source>
</evidence>
<reference evidence="10" key="1">
    <citation type="journal article" date="2019" name="Int. J. Syst. Evol. Microbiol.">
        <title>The Global Catalogue of Microorganisms (GCM) 10K type strain sequencing project: providing services to taxonomists for standard genome sequencing and annotation.</title>
        <authorList>
            <consortium name="The Broad Institute Genomics Platform"/>
            <consortium name="The Broad Institute Genome Sequencing Center for Infectious Disease"/>
            <person name="Wu L."/>
            <person name="Ma J."/>
        </authorList>
    </citation>
    <scope>NUCLEOTIDE SEQUENCE [LARGE SCALE GENOMIC DNA]</scope>
    <source>
        <strain evidence="10">JCM 18657</strain>
    </source>
</reference>
<dbReference type="PRINTS" id="PR01035">
    <property type="entry name" value="TCRTETA"/>
</dbReference>
<dbReference type="PANTHER" id="PTHR43414:SF6">
    <property type="entry name" value="MULTIDRUG RESISTANCE PROTEIN MDTG"/>
    <property type="match status" value="1"/>
</dbReference>
<evidence type="ECO:0000256" key="5">
    <source>
        <dbReference type="ARBA" id="ARBA00022989"/>
    </source>
</evidence>
<feature type="transmembrane region" description="Helical" evidence="7">
    <location>
        <begin position="135"/>
        <end position="155"/>
    </location>
</feature>
<evidence type="ECO:0000259" key="8">
    <source>
        <dbReference type="PROSITE" id="PS50850"/>
    </source>
</evidence>
<dbReference type="InterPro" id="IPR036259">
    <property type="entry name" value="MFS_trans_sf"/>
</dbReference>
<gene>
    <name evidence="9" type="ORF">ACFQWB_15485</name>
</gene>
<feature type="transmembrane region" description="Helical" evidence="7">
    <location>
        <begin position="343"/>
        <end position="362"/>
    </location>
</feature>
<feature type="transmembrane region" description="Helical" evidence="7">
    <location>
        <begin position="251"/>
        <end position="273"/>
    </location>
</feature>
<dbReference type="Pfam" id="PF07690">
    <property type="entry name" value="MFS_1"/>
    <property type="match status" value="1"/>
</dbReference>
<comment type="subcellular location">
    <subcellularLocation>
        <location evidence="1">Cell membrane</location>
        <topology evidence="1">Multi-pass membrane protein</topology>
    </subcellularLocation>
</comment>